<feature type="chain" id="PRO_5035290390" evidence="1">
    <location>
        <begin position="19"/>
        <end position="149"/>
    </location>
</feature>
<dbReference type="AlphaFoldDB" id="A0A8J5K697"/>
<comment type="caution">
    <text evidence="2">The sequence shown here is derived from an EMBL/GenBank/DDBJ whole genome shotgun (WGS) entry which is preliminary data.</text>
</comment>
<keyword evidence="3" id="KW-1185">Reference proteome</keyword>
<gene>
    <name evidence="2" type="ORF">Hamer_G002622</name>
</gene>
<dbReference type="EMBL" id="JAHLQT010020073">
    <property type="protein sequence ID" value="KAG7168536.1"/>
    <property type="molecule type" value="Genomic_DNA"/>
</dbReference>
<proteinExistence type="predicted"/>
<feature type="signal peptide" evidence="1">
    <location>
        <begin position="1"/>
        <end position="18"/>
    </location>
</feature>
<dbReference type="Proteomes" id="UP000747542">
    <property type="component" value="Unassembled WGS sequence"/>
</dbReference>
<name>A0A8J5K697_HOMAM</name>
<evidence type="ECO:0000256" key="1">
    <source>
        <dbReference type="SAM" id="SignalP"/>
    </source>
</evidence>
<sequence>MNTCCLLCVIGLLSFSSSAPFSHTLWESLPLSQDVGLPGEYSENFFHKFPIMKIPPKAGEFIAVRVLSLDECYSPVYSNYLPARVIEVNGLMVKLKFVDKIKNKKDDTDNVEEVDLTFEEDEVDLTKDAQDRVESIDWRDIYEPRLLYP</sequence>
<organism evidence="2 3">
    <name type="scientific">Homarus americanus</name>
    <name type="common">American lobster</name>
    <dbReference type="NCBI Taxonomy" id="6706"/>
    <lineage>
        <taxon>Eukaryota</taxon>
        <taxon>Metazoa</taxon>
        <taxon>Ecdysozoa</taxon>
        <taxon>Arthropoda</taxon>
        <taxon>Crustacea</taxon>
        <taxon>Multicrustacea</taxon>
        <taxon>Malacostraca</taxon>
        <taxon>Eumalacostraca</taxon>
        <taxon>Eucarida</taxon>
        <taxon>Decapoda</taxon>
        <taxon>Pleocyemata</taxon>
        <taxon>Astacidea</taxon>
        <taxon>Nephropoidea</taxon>
        <taxon>Nephropidae</taxon>
        <taxon>Homarus</taxon>
    </lineage>
</organism>
<reference evidence="2" key="1">
    <citation type="journal article" date="2021" name="Sci. Adv.">
        <title>The American lobster genome reveals insights on longevity, neural, and immune adaptations.</title>
        <authorList>
            <person name="Polinski J.M."/>
            <person name="Zimin A.V."/>
            <person name="Clark K.F."/>
            <person name="Kohn A.B."/>
            <person name="Sadowski N."/>
            <person name="Timp W."/>
            <person name="Ptitsyn A."/>
            <person name="Khanna P."/>
            <person name="Romanova D.Y."/>
            <person name="Williams P."/>
            <person name="Greenwood S.J."/>
            <person name="Moroz L.L."/>
            <person name="Walt D.R."/>
            <person name="Bodnar A.G."/>
        </authorList>
    </citation>
    <scope>NUCLEOTIDE SEQUENCE</scope>
    <source>
        <strain evidence="2">GMGI-L3</strain>
    </source>
</reference>
<protein>
    <submittedName>
        <fullName evidence="2">Uncharacterized protein</fullName>
    </submittedName>
</protein>
<evidence type="ECO:0000313" key="2">
    <source>
        <dbReference type="EMBL" id="KAG7168536.1"/>
    </source>
</evidence>
<accession>A0A8J5K697</accession>
<keyword evidence="1" id="KW-0732">Signal</keyword>
<evidence type="ECO:0000313" key="3">
    <source>
        <dbReference type="Proteomes" id="UP000747542"/>
    </source>
</evidence>